<evidence type="ECO:0000313" key="2">
    <source>
        <dbReference type="EMBL" id="SCC15146.1"/>
    </source>
</evidence>
<feature type="transmembrane region" description="Helical" evidence="1">
    <location>
        <begin position="93"/>
        <end position="116"/>
    </location>
</feature>
<reference evidence="3" key="1">
    <citation type="submission" date="2016-08" db="EMBL/GenBank/DDBJ databases">
        <authorList>
            <person name="Varghese N."/>
            <person name="Submissions Spin"/>
        </authorList>
    </citation>
    <scope>NUCLEOTIDE SEQUENCE [LARGE SCALE GENOMIC DNA]</scope>
    <source>
        <strain evidence="3">SGD-1123</strain>
    </source>
</reference>
<keyword evidence="1" id="KW-1133">Transmembrane helix</keyword>
<keyword evidence="3" id="KW-1185">Reference proteome</keyword>
<sequence>MDWMTAEEKQFVNEVLAALKEYGVRLKEREKVKFQIVEHIQESHEHGTDALEELGGPEAFVKDYVEINEIDVHSRIKKTHLTKKESGRSILPALLASAVVYFMSQILFSLFLTEAFNPLRSNDFEYNLLYRISGNSWWNSLLVLVSIGIAVLAGVLIQTMNKRKMGA</sequence>
<keyword evidence="1" id="KW-0472">Membrane</keyword>
<organism evidence="2 3">
    <name type="scientific">[Bacillus] enclensis</name>
    <dbReference type="NCBI Taxonomy" id="1402860"/>
    <lineage>
        <taxon>Bacteria</taxon>
        <taxon>Bacillati</taxon>
        <taxon>Bacillota</taxon>
        <taxon>Bacilli</taxon>
        <taxon>Bacillales</taxon>
        <taxon>Bacillaceae</taxon>
        <taxon>Rossellomorea</taxon>
    </lineage>
</organism>
<protein>
    <submittedName>
        <fullName evidence="2">Uncharacterized protein</fullName>
    </submittedName>
</protein>
<gene>
    <name evidence="2" type="ORF">GA0061094_2723</name>
</gene>
<dbReference type="Proteomes" id="UP000181997">
    <property type="component" value="Unassembled WGS sequence"/>
</dbReference>
<dbReference type="RefSeq" id="WP_244888157.1">
    <property type="nucleotide sequence ID" value="NZ_FMAU01000003.1"/>
</dbReference>
<proteinExistence type="predicted"/>
<dbReference type="AlphaFoldDB" id="A0A1C4C7Q0"/>
<accession>A0A1C4C7Q0</accession>
<evidence type="ECO:0000313" key="3">
    <source>
        <dbReference type="Proteomes" id="UP000181997"/>
    </source>
</evidence>
<dbReference type="EMBL" id="FMAU01000003">
    <property type="protein sequence ID" value="SCC15146.1"/>
    <property type="molecule type" value="Genomic_DNA"/>
</dbReference>
<feature type="transmembrane region" description="Helical" evidence="1">
    <location>
        <begin position="136"/>
        <end position="157"/>
    </location>
</feature>
<keyword evidence="1" id="KW-0812">Transmembrane</keyword>
<name>A0A1C4C7Q0_9BACI</name>
<evidence type="ECO:0000256" key="1">
    <source>
        <dbReference type="SAM" id="Phobius"/>
    </source>
</evidence>